<evidence type="ECO:0000313" key="1">
    <source>
        <dbReference type="EMBL" id="KAI4830379.1"/>
    </source>
</evidence>
<protein>
    <submittedName>
        <fullName evidence="1">Uncharacterized protein</fullName>
    </submittedName>
</protein>
<name>A0ACB9XT13_CHAAC</name>
<comment type="caution">
    <text evidence="1">The sequence shown here is derived from an EMBL/GenBank/DDBJ whole genome shotgun (WGS) entry which is preliminary data.</text>
</comment>
<evidence type="ECO:0000313" key="2">
    <source>
        <dbReference type="Proteomes" id="UP001057452"/>
    </source>
</evidence>
<feature type="non-terminal residue" evidence="1">
    <location>
        <position position="89"/>
    </location>
</feature>
<organism evidence="1 2">
    <name type="scientific">Chaenocephalus aceratus</name>
    <name type="common">Blackfin icefish</name>
    <name type="synonym">Chaenichthys aceratus</name>
    <dbReference type="NCBI Taxonomy" id="36190"/>
    <lineage>
        <taxon>Eukaryota</taxon>
        <taxon>Metazoa</taxon>
        <taxon>Chordata</taxon>
        <taxon>Craniata</taxon>
        <taxon>Vertebrata</taxon>
        <taxon>Euteleostomi</taxon>
        <taxon>Actinopterygii</taxon>
        <taxon>Neopterygii</taxon>
        <taxon>Teleostei</taxon>
        <taxon>Neoteleostei</taxon>
        <taxon>Acanthomorphata</taxon>
        <taxon>Eupercaria</taxon>
        <taxon>Perciformes</taxon>
        <taxon>Notothenioidei</taxon>
        <taxon>Channichthyidae</taxon>
        <taxon>Chaenocephalus</taxon>
    </lineage>
</organism>
<accession>A0ACB9XT13</accession>
<keyword evidence="2" id="KW-1185">Reference proteome</keyword>
<dbReference type="Proteomes" id="UP001057452">
    <property type="component" value="Chromosome 3"/>
</dbReference>
<proteinExistence type="predicted"/>
<reference evidence="1" key="1">
    <citation type="submission" date="2022-05" db="EMBL/GenBank/DDBJ databases">
        <title>Chromosome-level genome of Chaenocephalus aceratus.</title>
        <authorList>
            <person name="Park H."/>
        </authorList>
    </citation>
    <scope>NUCLEOTIDE SEQUENCE</scope>
    <source>
        <strain evidence="1">KU_202001</strain>
    </source>
</reference>
<sequence>TSSSRRSHFSSLHTAAAATETFGTVNIFMLDTDLNPVCGKLKPRALVEKTSGQQLSDGYSEIAEFQIIHHLAAWRVAQVCQALRLKRVS</sequence>
<feature type="non-terminal residue" evidence="1">
    <location>
        <position position="1"/>
    </location>
</feature>
<dbReference type="EMBL" id="CM043787">
    <property type="protein sequence ID" value="KAI4830379.1"/>
    <property type="molecule type" value="Genomic_DNA"/>
</dbReference>
<gene>
    <name evidence="1" type="ORF">KUCAC02_002011</name>
</gene>